<dbReference type="PANTHER" id="PTHR11465">
    <property type="entry name" value="CATALASE"/>
    <property type="match status" value="1"/>
</dbReference>
<feature type="chain" id="PRO_5041677450" description="catalase" evidence="8">
    <location>
        <begin position="18"/>
        <end position="313"/>
    </location>
</feature>
<dbReference type="AlphaFoldDB" id="A0AA90PJX8"/>
<dbReference type="GO" id="GO:0004096">
    <property type="term" value="F:catalase activity"/>
    <property type="evidence" value="ECO:0007669"/>
    <property type="project" value="UniProtKB-EC"/>
</dbReference>
<evidence type="ECO:0000259" key="9">
    <source>
        <dbReference type="Pfam" id="PF00199"/>
    </source>
</evidence>
<dbReference type="GO" id="GO:0046872">
    <property type="term" value="F:metal ion binding"/>
    <property type="evidence" value="ECO:0007669"/>
    <property type="project" value="UniProtKB-KW"/>
</dbReference>
<name>A0AA90PJX8_9HELI</name>
<keyword evidence="13" id="KW-1185">Reference proteome</keyword>
<reference evidence="10 12" key="3">
    <citation type="journal article" date="2024" name="Syst. Appl. Microbiol.">
        <title>Helicobacter cappadocius sp. nov., from lizards: The first psychrotrophic Helicobacter species.</title>
        <authorList>
            <person name="Aydin F."/>
            <person name="Tarhane S."/>
            <person name="Karakaya E."/>
            <person name="Abay S."/>
            <person name="Kayman T."/>
            <person name="Guran O."/>
            <person name="Bozkurt E."/>
            <person name="Uzum N."/>
            <person name="Avci A."/>
            <person name="Olgun K."/>
            <person name="Jablonski D."/>
            <person name="Guran C."/>
            <person name="Burcin Saticioglu I."/>
        </authorList>
    </citation>
    <scope>NUCLEOTIDE SEQUENCE [LARGE SCALE GENOMIC DNA]</scope>
    <source>
        <strain evidence="10">Faydin-H75</strain>
        <strain evidence="12">faydin-H76</strain>
    </source>
</reference>
<dbReference type="RefSeq" id="WP_305517253.1">
    <property type="nucleotide sequence ID" value="NZ_JAUPEV010000008.1"/>
</dbReference>
<comment type="similarity">
    <text evidence="1">Belongs to the catalase family.</text>
</comment>
<dbReference type="EC" id="1.11.1.6" evidence="2"/>
<keyword evidence="4" id="KW-0349">Heme</keyword>
<dbReference type="Gene3D" id="2.40.180.10">
    <property type="entry name" value="Catalase core domain"/>
    <property type="match status" value="1"/>
</dbReference>
<keyword evidence="6 11" id="KW-0560">Oxidoreductase</keyword>
<dbReference type="Gene3D" id="1.20.1280.120">
    <property type="match status" value="1"/>
</dbReference>
<keyword evidence="5" id="KW-0479">Metal-binding</keyword>
<keyword evidence="3 11" id="KW-0575">Peroxidase</keyword>
<evidence type="ECO:0000256" key="5">
    <source>
        <dbReference type="ARBA" id="ARBA00022723"/>
    </source>
</evidence>
<evidence type="ECO:0000256" key="4">
    <source>
        <dbReference type="ARBA" id="ARBA00022617"/>
    </source>
</evidence>
<evidence type="ECO:0000256" key="6">
    <source>
        <dbReference type="ARBA" id="ARBA00023002"/>
    </source>
</evidence>
<dbReference type="InterPro" id="IPR020835">
    <property type="entry name" value="Catalase_sf"/>
</dbReference>
<dbReference type="InterPro" id="IPR011614">
    <property type="entry name" value="Catalase_core"/>
</dbReference>
<feature type="signal peptide" evidence="8">
    <location>
        <begin position="1"/>
        <end position="17"/>
    </location>
</feature>
<sequence length="313" mass="35169">MKYIFLIQALLVSIVFATESITPTQTADFFYHKFGDKADPHRKVNHTKGFCVSGEFLPRKDIREFVKVPLLYTKSEVLARYSIGGGNPKASDKSSAHGFALKLKNGKQEWDFATLNSVINSGKTPDVIVKFLEVIGDPTKKKELQELIKKYPSVKRAMDYGDTIGVPVSLANVQFNTQHVYRVSDSDGKLMNAKIIFVPQAGIIELSEKEAKKVGDDFLEKRLEADLKKGSVNYYMYLVLANPKDPVDDISAAWENTNKKIFLGTLELKTFKGNSCNTDLFLPGMLPNGVQAPVDSVFEFRNQTYSITHQRRE</sequence>
<evidence type="ECO:0000313" key="12">
    <source>
        <dbReference type="Proteomes" id="UP001177258"/>
    </source>
</evidence>
<evidence type="ECO:0000256" key="8">
    <source>
        <dbReference type="SAM" id="SignalP"/>
    </source>
</evidence>
<dbReference type="EMBL" id="JAUYZK010000008">
    <property type="protein sequence ID" value="MDP2539326.1"/>
    <property type="molecule type" value="Genomic_DNA"/>
</dbReference>
<dbReference type="GO" id="GO:0042542">
    <property type="term" value="P:response to hydrogen peroxide"/>
    <property type="evidence" value="ECO:0007669"/>
    <property type="project" value="TreeGrafter"/>
</dbReference>
<reference evidence="11 13" key="1">
    <citation type="submission" date="2023-07" db="EMBL/GenBank/DDBJ databases">
        <title>Unpublished Manusciprt.</title>
        <authorList>
            <person name="Aydin F."/>
            <person name="Tarhane S."/>
            <person name="Saticioglu I.B."/>
            <person name="Karakaya E."/>
            <person name="Abay S."/>
            <person name="Guran O."/>
            <person name="Bozkurt E."/>
            <person name="Uzum N."/>
            <person name="Olgun K."/>
            <person name="Jablonski D."/>
        </authorList>
    </citation>
    <scope>NUCLEOTIDE SEQUENCE</scope>
    <source>
        <strain evidence="13">faydin-H75</strain>
        <strain evidence="11">Faydin-H76</strain>
    </source>
</reference>
<dbReference type="Proteomes" id="UP001177258">
    <property type="component" value="Unassembled WGS sequence"/>
</dbReference>
<organism evidence="11 12">
    <name type="scientific">Helicobacter cappadocius</name>
    <dbReference type="NCBI Taxonomy" id="3063998"/>
    <lineage>
        <taxon>Bacteria</taxon>
        <taxon>Pseudomonadati</taxon>
        <taxon>Campylobacterota</taxon>
        <taxon>Epsilonproteobacteria</taxon>
        <taxon>Campylobacterales</taxon>
        <taxon>Helicobacteraceae</taxon>
        <taxon>Helicobacter</taxon>
    </lineage>
</organism>
<dbReference type="SUPFAM" id="SSF56634">
    <property type="entry name" value="Heme-dependent catalase-like"/>
    <property type="match status" value="1"/>
</dbReference>
<keyword evidence="7" id="KW-0408">Iron</keyword>
<keyword evidence="8" id="KW-0732">Signal</keyword>
<evidence type="ECO:0000313" key="11">
    <source>
        <dbReference type="EMBL" id="MDP2539326.1"/>
    </source>
</evidence>
<evidence type="ECO:0000256" key="2">
    <source>
        <dbReference type="ARBA" id="ARBA00012314"/>
    </source>
</evidence>
<dbReference type="PANTHER" id="PTHR11465:SF9">
    <property type="entry name" value="CATALASE"/>
    <property type="match status" value="1"/>
</dbReference>
<reference evidence="10" key="2">
    <citation type="submission" date="2023-07" db="EMBL/GenBank/DDBJ databases">
        <authorList>
            <person name="Aydin F."/>
            <person name="Tarhane S."/>
            <person name="Saticioglu I.B."/>
            <person name="Karakaya E."/>
            <person name="Abay S."/>
            <person name="Guran O."/>
            <person name="Bozkurt E."/>
            <person name="Uzum N."/>
            <person name="Olgun K."/>
            <person name="Jablonski D."/>
        </authorList>
    </citation>
    <scope>NUCLEOTIDE SEQUENCE</scope>
    <source>
        <strain evidence="10">Faydin-H75</strain>
    </source>
</reference>
<dbReference type="GO" id="GO:0042744">
    <property type="term" value="P:hydrogen peroxide catabolic process"/>
    <property type="evidence" value="ECO:0007669"/>
    <property type="project" value="TreeGrafter"/>
</dbReference>
<dbReference type="GO" id="GO:0020037">
    <property type="term" value="F:heme binding"/>
    <property type="evidence" value="ECO:0007669"/>
    <property type="project" value="InterPro"/>
</dbReference>
<accession>A0AA90PJX8</accession>
<comment type="caution">
    <text evidence="11">The sequence shown here is derived from an EMBL/GenBank/DDBJ whole genome shotgun (WGS) entry which is preliminary data.</text>
</comment>
<proteinExistence type="inferred from homology"/>
<dbReference type="InterPro" id="IPR018028">
    <property type="entry name" value="Catalase"/>
</dbReference>
<protein>
    <recommendedName>
        <fullName evidence="2">catalase</fullName>
        <ecNumber evidence="2">1.11.1.6</ecNumber>
    </recommendedName>
</protein>
<dbReference type="EMBL" id="JAUPEV010000008">
    <property type="protein sequence ID" value="MDO7253410.1"/>
    <property type="molecule type" value="Genomic_DNA"/>
</dbReference>
<evidence type="ECO:0000256" key="1">
    <source>
        <dbReference type="ARBA" id="ARBA00005329"/>
    </source>
</evidence>
<dbReference type="Proteomes" id="UP001240777">
    <property type="component" value="Unassembled WGS sequence"/>
</dbReference>
<dbReference type="PROSITE" id="PS51402">
    <property type="entry name" value="CATALASE_3"/>
    <property type="match status" value="1"/>
</dbReference>
<dbReference type="Pfam" id="PF00199">
    <property type="entry name" value="Catalase"/>
    <property type="match status" value="1"/>
</dbReference>
<feature type="domain" description="Catalase core" evidence="9">
    <location>
        <begin position="40"/>
        <end position="312"/>
    </location>
</feature>
<dbReference type="GO" id="GO:0005737">
    <property type="term" value="C:cytoplasm"/>
    <property type="evidence" value="ECO:0007669"/>
    <property type="project" value="TreeGrafter"/>
</dbReference>
<evidence type="ECO:0000313" key="13">
    <source>
        <dbReference type="Proteomes" id="UP001240777"/>
    </source>
</evidence>
<evidence type="ECO:0000313" key="10">
    <source>
        <dbReference type="EMBL" id="MDO7253410.1"/>
    </source>
</evidence>
<evidence type="ECO:0000256" key="7">
    <source>
        <dbReference type="ARBA" id="ARBA00023004"/>
    </source>
</evidence>
<gene>
    <name evidence="10" type="ORF">Q5I04_05750</name>
    <name evidence="11" type="ORF">Q5I06_06015</name>
</gene>
<evidence type="ECO:0000256" key="3">
    <source>
        <dbReference type="ARBA" id="ARBA00022559"/>
    </source>
</evidence>